<name>A0A9P0GHH5_9CUCU</name>
<protein>
    <recommendedName>
        <fullName evidence="3">DUF4817 domain-containing protein</fullName>
    </recommendedName>
</protein>
<accession>A0A9P0GHH5</accession>
<evidence type="ECO:0008006" key="3">
    <source>
        <dbReference type="Google" id="ProtNLM"/>
    </source>
</evidence>
<evidence type="ECO:0000313" key="2">
    <source>
        <dbReference type="Proteomes" id="UP001153636"/>
    </source>
</evidence>
<dbReference type="EMBL" id="OV651819">
    <property type="protein sequence ID" value="CAH1113854.1"/>
    <property type="molecule type" value="Genomic_DNA"/>
</dbReference>
<feature type="non-terminal residue" evidence="1">
    <location>
        <position position="130"/>
    </location>
</feature>
<feature type="non-terminal residue" evidence="1">
    <location>
        <position position="1"/>
    </location>
</feature>
<dbReference type="AlphaFoldDB" id="A0A9P0GHH5"/>
<gene>
    <name evidence="1" type="ORF">PSYICH_LOCUS13537</name>
</gene>
<evidence type="ECO:0000313" key="1">
    <source>
        <dbReference type="EMBL" id="CAH1113854.1"/>
    </source>
</evidence>
<reference evidence="1" key="1">
    <citation type="submission" date="2022-01" db="EMBL/GenBank/DDBJ databases">
        <authorList>
            <person name="King R."/>
        </authorList>
    </citation>
    <scope>NUCLEOTIDE SEQUENCE</scope>
</reference>
<sequence length="130" mass="14997">LADGNAREARLIYQKRFPNRVLSSAPTFSSLHRRLAETGSFKRAADIVGRPRAVRTPELEEAVLNAVEENLETSTRIIAEALNSTQSTVWIIIHDQQLYPYHIQRVQALLPRDFPQRINMCQWFLRKLAE</sequence>
<keyword evidence="2" id="KW-1185">Reference proteome</keyword>
<dbReference type="Proteomes" id="UP001153636">
    <property type="component" value="Chromosome 7"/>
</dbReference>
<dbReference type="PANTHER" id="PTHR47326">
    <property type="entry name" value="TRANSPOSABLE ELEMENT TC3 TRANSPOSASE-LIKE PROTEIN"/>
    <property type="match status" value="1"/>
</dbReference>
<proteinExistence type="predicted"/>
<dbReference type="PANTHER" id="PTHR47326:SF1">
    <property type="entry name" value="HTH PSQ-TYPE DOMAIN-CONTAINING PROTEIN"/>
    <property type="match status" value="1"/>
</dbReference>
<organism evidence="1 2">
    <name type="scientific">Psylliodes chrysocephalus</name>
    <dbReference type="NCBI Taxonomy" id="3402493"/>
    <lineage>
        <taxon>Eukaryota</taxon>
        <taxon>Metazoa</taxon>
        <taxon>Ecdysozoa</taxon>
        <taxon>Arthropoda</taxon>
        <taxon>Hexapoda</taxon>
        <taxon>Insecta</taxon>
        <taxon>Pterygota</taxon>
        <taxon>Neoptera</taxon>
        <taxon>Endopterygota</taxon>
        <taxon>Coleoptera</taxon>
        <taxon>Polyphaga</taxon>
        <taxon>Cucujiformia</taxon>
        <taxon>Chrysomeloidea</taxon>
        <taxon>Chrysomelidae</taxon>
        <taxon>Galerucinae</taxon>
        <taxon>Alticini</taxon>
        <taxon>Psylliodes</taxon>
    </lineage>
</organism>
<dbReference type="OrthoDB" id="6753189at2759"/>